<keyword evidence="3" id="KW-1185">Reference proteome</keyword>
<gene>
    <name evidence="2" type="ORF">M231_04057</name>
</gene>
<reference evidence="2 3" key="1">
    <citation type="submission" date="2016-06" db="EMBL/GenBank/DDBJ databases">
        <title>Evolution of pathogenesis and genome organization in the Tremellales.</title>
        <authorList>
            <person name="Cuomo C."/>
            <person name="Litvintseva A."/>
            <person name="Heitman J."/>
            <person name="Chen Y."/>
            <person name="Sun S."/>
            <person name="Springer D."/>
            <person name="Dromer F."/>
            <person name="Young S."/>
            <person name="Zeng Q."/>
            <person name="Chapman S."/>
            <person name="Gujja S."/>
            <person name="Saif S."/>
            <person name="Birren B."/>
        </authorList>
    </citation>
    <scope>NUCLEOTIDE SEQUENCE [LARGE SCALE GENOMIC DNA]</scope>
    <source>
        <strain evidence="2 3">ATCC 28783</strain>
    </source>
</reference>
<feature type="compositionally biased region" description="Pro residues" evidence="1">
    <location>
        <begin position="299"/>
        <end position="322"/>
    </location>
</feature>
<evidence type="ECO:0000256" key="1">
    <source>
        <dbReference type="SAM" id="MobiDB-lite"/>
    </source>
</evidence>
<evidence type="ECO:0000313" key="3">
    <source>
        <dbReference type="Proteomes" id="UP000289152"/>
    </source>
</evidence>
<feature type="region of interest" description="Disordered" evidence="1">
    <location>
        <begin position="293"/>
        <end position="334"/>
    </location>
</feature>
<organism evidence="2 3">
    <name type="scientific">Tremella mesenterica</name>
    <name type="common">Jelly fungus</name>
    <dbReference type="NCBI Taxonomy" id="5217"/>
    <lineage>
        <taxon>Eukaryota</taxon>
        <taxon>Fungi</taxon>
        <taxon>Dikarya</taxon>
        <taxon>Basidiomycota</taxon>
        <taxon>Agaricomycotina</taxon>
        <taxon>Tremellomycetes</taxon>
        <taxon>Tremellales</taxon>
        <taxon>Tremellaceae</taxon>
        <taxon>Tremella</taxon>
    </lineage>
</organism>
<feature type="region of interest" description="Disordered" evidence="1">
    <location>
        <begin position="112"/>
        <end position="157"/>
    </location>
</feature>
<protein>
    <submittedName>
        <fullName evidence="2">Uncharacterized protein</fullName>
    </submittedName>
</protein>
<evidence type="ECO:0000313" key="2">
    <source>
        <dbReference type="EMBL" id="RXK38650.1"/>
    </source>
</evidence>
<dbReference type="EMBL" id="SDIL01000044">
    <property type="protein sequence ID" value="RXK38650.1"/>
    <property type="molecule type" value="Genomic_DNA"/>
</dbReference>
<sequence length="397" mass="43806">MTRLIWPFKPKSRSHSLAQPVSPSAEMPTSVTTQDDVYSMIEYPSYQNDQRDGRISLHPAILHDLFYQPTDVNHELSKRSFRILNSGSASDSVDDTEDGTMVTPTCPTYNECPSNTVNTDPIRIPVNTSPTRLPVDSTPTRLPVDASPSNTNTPQTMITPNSIVKTRIPSSQRVTPHTIKRQTPTVLPPIPLTNALLASERIVRLIKGSPSPAPRVNRLILLPQLTLSPLRILLPWKQSPSPVKRIALDVGNVRAVSLRKKGKVIHASGVQDANLTDQVSVSSFQASSHHSVNASMVNPLPPNPLSPTPNTPSPTPNPPCPTAPTVKLPVHAPKRSSQYRPLVLPMLVKERESFSKGQQVQVKLVKMTEKKKKKKVRFDMTGIERPFAGEQACQRYD</sequence>
<dbReference type="Proteomes" id="UP000289152">
    <property type="component" value="Unassembled WGS sequence"/>
</dbReference>
<accession>A0A4Q1BLT4</accession>
<dbReference type="AlphaFoldDB" id="A0A4Q1BLT4"/>
<dbReference type="InParanoid" id="A0A4Q1BLT4"/>
<proteinExistence type="predicted"/>
<comment type="caution">
    <text evidence="2">The sequence shown here is derived from an EMBL/GenBank/DDBJ whole genome shotgun (WGS) entry which is preliminary data.</text>
</comment>
<name>A0A4Q1BLT4_TREME</name>
<feature type="compositionally biased region" description="Polar residues" evidence="1">
    <location>
        <begin position="147"/>
        <end position="157"/>
    </location>
</feature>